<dbReference type="SUPFAM" id="SSF144232">
    <property type="entry name" value="HIT/MYND zinc finger-like"/>
    <property type="match status" value="1"/>
</dbReference>
<feature type="region of interest" description="Disordered" evidence="5">
    <location>
        <begin position="141"/>
        <end position="160"/>
    </location>
</feature>
<dbReference type="EMBL" id="GAIX01005353">
    <property type="protein sequence ID" value="JAA87207.1"/>
    <property type="molecule type" value="Transcribed_RNA"/>
</dbReference>
<sequence>MRYMENHSVKEKYIDYKYRYYSLSYNIVVSIILPQEHNQTFIDNFILRTIELGNREGWYNLMNVEALGALVKDMIKWAKRRKMYQEEHEHYLRHLMCGQPVPPVATVSSSNNMYDVNTQQQLPRLPQVSASSCPPALTRVSPTLPIPSSSNRNINVNTPYPMKRAPAELLPAPPTPPVPSISNNISHAYKNQQINSLPTVSPTHQLNRQPSVSPSQQLSRPPPVSPTKQLNRRPQVPSIQQLNRLPTISPTQQLYRPPPAYPIQQLSRPPDSTALSVQKSHQQERAPPEGHKNNICLFTTGPPGSAISISIDPSVAKTVSAEKVRKNAQNPESKKRKTHDNPRNGDILVTNDTWYPPMQNHHPHNNYSANYASRTSTADVMNTAIEPVNNQSQFTDEQIDNELDNDKCQPLLSRSVSRDSGFGSPVLCSLLTNNDYNMAYPSCTDNQDFTPNIAHVTSLNPGALHIASGSCKICGSTTKNVCIVCYNEYYCGYVCQNIDWPVHKEICRGQ</sequence>
<evidence type="ECO:0000256" key="1">
    <source>
        <dbReference type="ARBA" id="ARBA00022723"/>
    </source>
</evidence>
<feature type="compositionally biased region" description="Polar residues" evidence="5">
    <location>
        <begin position="237"/>
        <end position="254"/>
    </location>
</feature>
<dbReference type="GO" id="GO:0008270">
    <property type="term" value="F:zinc ion binding"/>
    <property type="evidence" value="ECO:0007669"/>
    <property type="project" value="UniProtKB-KW"/>
</dbReference>
<dbReference type="Pfam" id="PF01753">
    <property type="entry name" value="zf-MYND"/>
    <property type="match status" value="1"/>
</dbReference>
<protein>
    <submittedName>
        <fullName evidence="7">Rho GTPase-activating protein gacJ</fullName>
    </submittedName>
</protein>
<name>S4PXB0_9NEOP</name>
<dbReference type="PROSITE" id="PS50865">
    <property type="entry name" value="ZF_MYND_2"/>
    <property type="match status" value="1"/>
</dbReference>
<dbReference type="PROSITE" id="PS01360">
    <property type="entry name" value="ZF_MYND_1"/>
    <property type="match status" value="1"/>
</dbReference>
<dbReference type="Gene3D" id="6.10.140.2220">
    <property type="match status" value="1"/>
</dbReference>
<feature type="region of interest" description="Disordered" evidence="5">
    <location>
        <begin position="165"/>
        <end position="184"/>
    </location>
</feature>
<feature type="domain" description="MYND-type" evidence="6">
    <location>
        <begin position="471"/>
        <end position="507"/>
    </location>
</feature>
<evidence type="ECO:0000256" key="4">
    <source>
        <dbReference type="PROSITE-ProRule" id="PRU00134"/>
    </source>
</evidence>
<evidence type="ECO:0000259" key="6">
    <source>
        <dbReference type="PROSITE" id="PS50865"/>
    </source>
</evidence>
<feature type="compositionally biased region" description="Polar residues" evidence="5">
    <location>
        <begin position="198"/>
        <end position="219"/>
    </location>
</feature>
<reference evidence="7" key="1">
    <citation type="journal article" date="2013" name="BMC Genomics">
        <title>Unscrambling butterfly oogenesis.</title>
        <authorList>
            <person name="Carter J.M."/>
            <person name="Baker S.C."/>
            <person name="Pink R."/>
            <person name="Carter D.R."/>
            <person name="Collins A."/>
            <person name="Tomlin J."/>
            <person name="Gibbs M."/>
            <person name="Breuker C.J."/>
        </authorList>
    </citation>
    <scope>NUCLEOTIDE SEQUENCE</scope>
    <source>
        <tissue evidence="7">Ovary</tissue>
    </source>
</reference>
<feature type="compositionally biased region" description="Polar residues" evidence="5">
    <location>
        <begin position="146"/>
        <end position="158"/>
    </location>
</feature>
<keyword evidence="3" id="KW-0862">Zinc</keyword>
<feature type="region of interest" description="Disordered" evidence="5">
    <location>
        <begin position="320"/>
        <end position="346"/>
    </location>
</feature>
<evidence type="ECO:0000256" key="5">
    <source>
        <dbReference type="SAM" id="MobiDB-lite"/>
    </source>
</evidence>
<feature type="region of interest" description="Disordered" evidence="5">
    <location>
        <begin position="198"/>
        <end position="298"/>
    </location>
</feature>
<evidence type="ECO:0000256" key="3">
    <source>
        <dbReference type="ARBA" id="ARBA00022833"/>
    </source>
</evidence>
<keyword evidence="1" id="KW-0479">Metal-binding</keyword>
<evidence type="ECO:0000256" key="2">
    <source>
        <dbReference type="ARBA" id="ARBA00022771"/>
    </source>
</evidence>
<dbReference type="AlphaFoldDB" id="S4PXB0"/>
<feature type="compositionally biased region" description="Basic and acidic residues" evidence="5">
    <location>
        <begin position="281"/>
        <end position="292"/>
    </location>
</feature>
<reference evidence="7" key="2">
    <citation type="submission" date="2013-05" db="EMBL/GenBank/DDBJ databases">
        <authorList>
            <person name="Carter J.-M."/>
            <person name="Baker S.C."/>
            <person name="Pink R."/>
            <person name="Carter D.R.F."/>
            <person name="Collins A."/>
            <person name="Tomlin J."/>
            <person name="Gibbs M."/>
            <person name="Breuker C.J."/>
        </authorList>
    </citation>
    <scope>NUCLEOTIDE SEQUENCE</scope>
    <source>
        <tissue evidence="7">Ovary</tissue>
    </source>
</reference>
<dbReference type="InterPro" id="IPR002893">
    <property type="entry name" value="Znf_MYND"/>
</dbReference>
<organism evidence="7">
    <name type="scientific">Pararge aegeria</name>
    <name type="common">speckled wood butterfly</name>
    <dbReference type="NCBI Taxonomy" id="116150"/>
    <lineage>
        <taxon>Eukaryota</taxon>
        <taxon>Metazoa</taxon>
        <taxon>Ecdysozoa</taxon>
        <taxon>Arthropoda</taxon>
        <taxon>Hexapoda</taxon>
        <taxon>Insecta</taxon>
        <taxon>Pterygota</taxon>
        <taxon>Neoptera</taxon>
        <taxon>Endopterygota</taxon>
        <taxon>Lepidoptera</taxon>
        <taxon>Glossata</taxon>
        <taxon>Ditrysia</taxon>
        <taxon>Papilionoidea</taxon>
        <taxon>Nymphalidae</taxon>
        <taxon>Satyrinae</taxon>
        <taxon>Satyrini</taxon>
        <taxon>Parargina</taxon>
        <taxon>Pararge</taxon>
    </lineage>
</organism>
<keyword evidence="2 4" id="KW-0863">Zinc-finger</keyword>
<proteinExistence type="predicted"/>
<accession>S4PXB0</accession>
<evidence type="ECO:0000313" key="7">
    <source>
        <dbReference type="EMBL" id="JAA87207.1"/>
    </source>
</evidence>